<dbReference type="AlphaFoldDB" id="A0A7S2NRC7"/>
<feature type="domain" description="Transcription initiation factor TFIID subunit 12" evidence="7">
    <location>
        <begin position="184"/>
        <end position="259"/>
    </location>
</feature>
<keyword evidence="3" id="KW-0805">Transcription regulation</keyword>
<dbReference type="SUPFAM" id="SSF47113">
    <property type="entry name" value="Histone-fold"/>
    <property type="match status" value="1"/>
</dbReference>
<evidence type="ECO:0000256" key="2">
    <source>
        <dbReference type="ARBA" id="ARBA00007530"/>
    </source>
</evidence>
<gene>
    <name evidence="8" type="ORF">LDAN0321_LOCUS750</name>
</gene>
<evidence type="ECO:0000256" key="5">
    <source>
        <dbReference type="ARBA" id="ARBA00023242"/>
    </source>
</evidence>
<dbReference type="Pfam" id="PF03847">
    <property type="entry name" value="TFIID_20kDa"/>
    <property type="match status" value="1"/>
</dbReference>
<dbReference type="GO" id="GO:0046982">
    <property type="term" value="F:protein heterodimerization activity"/>
    <property type="evidence" value="ECO:0007669"/>
    <property type="project" value="InterPro"/>
</dbReference>
<feature type="compositionally biased region" description="Pro residues" evidence="6">
    <location>
        <begin position="35"/>
        <end position="53"/>
    </location>
</feature>
<feature type="compositionally biased region" description="Low complexity" evidence="6">
    <location>
        <begin position="295"/>
        <end position="306"/>
    </location>
</feature>
<accession>A0A7S2NRC7</accession>
<evidence type="ECO:0000256" key="4">
    <source>
        <dbReference type="ARBA" id="ARBA00023163"/>
    </source>
</evidence>
<dbReference type="GO" id="GO:0003677">
    <property type="term" value="F:DNA binding"/>
    <property type="evidence" value="ECO:0007669"/>
    <property type="project" value="TreeGrafter"/>
</dbReference>
<dbReference type="EMBL" id="HBGY01001108">
    <property type="protein sequence ID" value="CAD9556148.1"/>
    <property type="molecule type" value="Transcribed_RNA"/>
</dbReference>
<dbReference type="GO" id="GO:0051123">
    <property type="term" value="P:RNA polymerase II preinitiation complex assembly"/>
    <property type="evidence" value="ECO:0007669"/>
    <property type="project" value="TreeGrafter"/>
</dbReference>
<evidence type="ECO:0000256" key="3">
    <source>
        <dbReference type="ARBA" id="ARBA00023015"/>
    </source>
</evidence>
<dbReference type="InterPro" id="IPR037794">
    <property type="entry name" value="TAF12"/>
</dbReference>
<name>A0A7S2NRC7_9STRA</name>
<feature type="compositionally biased region" description="Basic and acidic residues" evidence="6">
    <location>
        <begin position="1"/>
        <end position="10"/>
    </location>
</feature>
<evidence type="ECO:0000313" key="8">
    <source>
        <dbReference type="EMBL" id="CAD9556148.1"/>
    </source>
</evidence>
<evidence type="ECO:0000256" key="6">
    <source>
        <dbReference type="SAM" id="MobiDB-lite"/>
    </source>
</evidence>
<protein>
    <recommendedName>
        <fullName evidence="7">Transcription initiation factor TFIID subunit 12 domain-containing protein</fullName>
    </recommendedName>
</protein>
<dbReference type="CDD" id="cd07981">
    <property type="entry name" value="HFD_TAF12"/>
    <property type="match status" value="1"/>
</dbReference>
<evidence type="ECO:0000256" key="1">
    <source>
        <dbReference type="ARBA" id="ARBA00004123"/>
    </source>
</evidence>
<organism evidence="8">
    <name type="scientific">Leptocylindrus danicus</name>
    <dbReference type="NCBI Taxonomy" id="163516"/>
    <lineage>
        <taxon>Eukaryota</taxon>
        <taxon>Sar</taxon>
        <taxon>Stramenopiles</taxon>
        <taxon>Ochrophyta</taxon>
        <taxon>Bacillariophyta</taxon>
        <taxon>Coscinodiscophyceae</taxon>
        <taxon>Chaetocerotophycidae</taxon>
        <taxon>Leptocylindrales</taxon>
        <taxon>Leptocylindraceae</taxon>
        <taxon>Leptocylindrus</taxon>
    </lineage>
</organism>
<comment type="similarity">
    <text evidence="2">Belongs to the TAF12 family.</text>
</comment>
<dbReference type="PANTHER" id="PTHR12264">
    <property type="entry name" value="TRANSCRIPTION INITIATION FACTOR TFIID SUBUNIT 12"/>
    <property type="match status" value="1"/>
</dbReference>
<dbReference type="Gene3D" id="1.10.20.10">
    <property type="entry name" value="Histone, subunit A"/>
    <property type="match status" value="1"/>
</dbReference>
<dbReference type="PANTHER" id="PTHR12264:SF21">
    <property type="entry name" value="TRANSCRIPTION INITIATION FACTOR TFIID SUBUNIT 12"/>
    <property type="match status" value="1"/>
</dbReference>
<proteinExistence type="inferred from homology"/>
<dbReference type="InterPro" id="IPR003228">
    <property type="entry name" value="TFIID_TAF12_dom"/>
</dbReference>
<feature type="compositionally biased region" description="Low complexity" evidence="6">
    <location>
        <begin position="142"/>
        <end position="154"/>
    </location>
</feature>
<evidence type="ECO:0000259" key="7">
    <source>
        <dbReference type="Pfam" id="PF03847"/>
    </source>
</evidence>
<feature type="compositionally biased region" description="Polar residues" evidence="6">
    <location>
        <begin position="114"/>
        <end position="138"/>
    </location>
</feature>
<keyword evidence="5" id="KW-0539">Nucleus</keyword>
<keyword evidence="4" id="KW-0804">Transcription</keyword>
<reference evidence="8" key="1">
    <citation type="submission" date="2021-01" db="EMBL/GenBank/DDBJ databases">
        <authorList>
            <person name="Corre E."/>
            <person name="Pelletier E."/>
            <person name="Niang G."/>
            <person name="Scheremetjew M."/>
            <person name="Finn R."/>
            <person name="Kale V."/>
            <person name="Holt S."/>
            <person name="Cochrane G."/>
            <person name="Meng A."/>
            <person name="Brown T."/>
            <person name="Cohen L."/>
        </authorList>
    </citation>
    <scope>NUCLEOTIDE SEQUENCE</scope>
    <source>
        <strain evidence="8">B650</strain>
    </source>
</reference>
<dbReference type="InterPro" id="IPR009072">
    <property type="entry name" value="Histone-fold"/>
</dbReference>
<dbReference type="GO" id="GO:0000124">
    <property type="term" value="C:SAGA complex"/>
    <property type="evidence" value="ECO:0007669"/>
    <property type="project" value="InterPro"/>
</dbReference>
<dbReference type="GO" id="GO:0005669">
    <property type="term" value="C:transcription factor TFIID complex"/>
    <property type="evidence" value="ECO:0007669"/>
    <property type="project" value="InterPro"/>
</dbReference>
<feature type="region of interest" description="Disordered" evidence="6">
    <location>
        <begin position="277"/>
        <end position="306"/>
    </location>
</feature>
<comment type="subcellular location">
    <subcellularLocation>
        <location evidence="1">Nucleus</location>
    </subcellularLocation>
</comment>
<dbReference type="GO" id="GO:0017025">
    <property type="term" value="F:TBP-class protein binding"/>
    <property type="evidence" value="ECO:0007669"/>
    <property type="project" value="TreeGrafter"/>
</dbReference>
<sequence length="306" mass="32040">MADKGGKGKSLELMQKRMQAAAAQGGAPQQQQQQQPPPMVVQQPPQMPQPPNPMHTMARGGLGTKPMASMMARQQQQHQQLQHHHQQQQSVSAAATVAPLVKGKGKPASFVASAGNTSKGKPGSYTSNYKSPSTSSTKPGDVSSVSAAPAPVAVQRKVSNRRTSTPTDKEAKLAGPLSAPLAGQKVRDLLKTIDSSYTLDPDAEDQILRMADEFVEKLVSQSMRLAKHRNAGKVAVGGSRVGVTLDVADVQLCLSKQWGITVPGLAPRAKPTNSLDWALNAVGGGSSGTSKRKSTSGGSSSKKQAT</sequence>
<feature type="compositionally biased region" description="Low complexity" evidence="6">
    <location>
        <begin position="19"/>
        <end position="34"/>
    </location>
</feature>
<feature type="region of interest" description="Disordered" evidence="6">
    <location>
        <begin position="1"/>
        <end position="172"/>
    </location>
</feature>